<feature type="region of interest" description="Disordered" evidence="1">
    <location>
        <begin position="1"/>
        <end position="56"/>
    </location>
</feature>
<feature type="region of interest" description="Disordered" evidence="1">
    <location>
        <begin position="660"/>
        <end position="721"/>
    </location>
</feature>
<evidence type="ECO:0000259" key="3">
    <source>
        <dbReference type="Pfam" id="PF25378"/>
    </source>
</evidence>
<dbReference type="InterPro" id="IPR023267">
    <property type="entry name" value="RCMT"/>
</dbReference>
<dbReference type="InterPro" id="IPR029063">
    <property type="entry name" value="SAM-dependent_MTases_sf"/>
</dbReference>
<dbReference type="EMBL" id="MU069474">
    <property type="protein sequence ID" value="KAF5841864.1"/>
    <property type="molecule type" value="Genomic_DNA"/>
</dbReference>
<dbReference type="InterPro" id="IPR023270">
    <property type="entry name" value="RCMT_NCL1"/>
</dbReference>
<dbReference type="InterPro" id="IPR057286">
    <property type="entry name" value="PUA_NSUN2"/>
</dbReference>
<feature type="domain" description="RNA cytosine-C(5)-methyltransferase NSUN2-like pre-PUA" evidence="2">
    <location>
        <begin position="536"/>
        <end position="634"/>
    </location>
</feature>
<evidence type="ECO:0000259" key="2">
    <source>
        <dbReference type="Pfam" id="PF25376"/>
    </source>
</evidence>
<dbReference type="PRINTS" id="PR02011">
    <property type="entry name" value="RCMTNCL1"/>
</dbReference>
<sequence length="836" mass="86082">MGRGRGGWGKKGRGGGKAAADNEQGEPAQKRQRVDQRDFSGENMNVDGEPVEPPRPLPWYPNNYAWQMNFSRGQLRKIELLGAIHEFMKKANDNGSISRQEAVSMVPPLFLDVQPSHRALDMCAAPGSKTFQLLEALHASQPASSKEGANPVDVAMGTPSGYVVANDADLKRCSLLTHQVKRVCSPCLVVTNHSAEQFPQLKKSSVRAACASWVSTTVPSSNCSAKRMLPLLKRMEGKHTWHVRDKSIWLSSYEEAQARGISIEPSLFPSPEKAQLPLHRCMRFLPHHQDTGGFFVAVLQKVSELPPNVEAPRGMAKGGKGAQAAENKAAADAARLNGTLGGGDGYLSKDAGEECAAAPLEPEPAAAAASGEGANVQGATTTDATGDDASAAQAEAGGAGNVGGAGNAAAGAEDANSAAAEAGDAAAGAGNAAASAGNAAADAGGAAADAGGAAADAGGAAADAGPASADAGAALAGASDAGNAAASAAAGAMPETRGPEEKGAAGPSAGEPSWVRGQGGRGRTSGGRHAGIDPIVPVESPEILQSLCDFYGISRDNPLLQHLLSRNLEKGRPKKLNVVTTSVMDLLKADVREQLKIIATGLKLFDRQELKDASSTCAYRIAQEGVSFLLPHITRQRVHLGLEDFLGLLCDRYISIIPPPPPNPHTDLPDTTPQEAKAGTAEMATGEQGKGDSTEGAGALGQPGKAEAEAAQGSAEGEKTQVARKFEPTPWNDGTMKGRNQQRKEETKDTALLAALNACMPGCVIAELKPEDAAKLGLASGQDQGASGALAVNAPLVLSAWKGKATLAIMADKAETAQMVDKIEAARSRMEGKSQT</sequence>
<dbReference type="InterPro" id="IPR057285">
    <property type="entry name" value="Pre-PUA_NSUN2"/>
</dbReference>
<dbReference type="Gene3D" id="3.40.50.150">
    <property type="entry name" value="Vaccinia Virus protein VP39"/>
    <property type="match status" value="1"/>
</dbReference>
<feature type="region of interest" description="Disordered" evidence="1">
    <location>
        <begin position="364"/>
        <end position="395"/>
    </location>
</feature>
<dbReference type="PANTHER" id="PTHR22808">
    <property type="entry name" value="NCL1 YEAST -RELATED NOL1/NOP2/FMU SUN DOMAIN-CONTAINING"/>
    <property type="match status" value="1"/>
</dbReference>
<keyword evidence="5" id="KW-1185">Reference proteome</keyword>
<feature type="region of interest" description="Disordered" evidence="1">
    <location>
        <begin position="443"/>
        <end position="467"/>
    </location>
</feature>
<evidence type="ECO:0000313" key="4">
    <source>
        <dbReference type="EMBL" id="KAF5841864.1"/>
    </source>
</evidence>
<evidence type="ECO:0008006" key="6">
    <source>
        <dbReference type="Google" id="ProtNLM"/>
    </source>
</evidence>
<dbReference type="Pfam" id="PF25378">
    <property type="entry name" value="PUA_NSUN2"/>
    <property type="match status" value="1"/>
</dbReference>
<feature type="domain" description="RNA cytosine-C(5)-methyltransferase NSUN2-like PUA" evidence="3">
    <location>
        <begin position="751"/>
        <end position="820"/>
    </location>
</feature>
<dbReference type="PRINTS" id="PR02008">
    <property type="entry name" value="RCMTFAMILY"/>
</dbReference>
<evidence type="ECO:0000313" key="5">
    <source>
        <dbReference type="Proteomes" id="UP000815325"/>
    </source>
</evidence>
<accession>A0ABQ7H4T0</accession>
<dbReference type="Proteomes" id="UP000815325">
    <property type="component" value="Unassembled WGS sequence"/>
</dbReference>
<evidence type="ECO:0000256" key="1">
    <source>
        <dbReference type="SAM" id="MobiDB-lite"/>
    </source>
</evidence>
<name>A0ABQ7H4T0_DUNSA</name>
<dbReference type="SUPFAM" id="SSF53335">
    <property type="entry name" value="S-adenosyl-L-methionine-dependent methyltransferases"/>
    <property type="match status" value="1"/>
</dbReference>
<organism evidence="4 5">
    <name type="scientific">Dunaliella salina</name>
    <name type="common">Green alga</name>
    <name type="synonym">Protococcus salinus</name>
    <dbReference type="NCBI Taxonomy" id="3046"/>
    <lineage>
        <taxon>Eukaryota</taxon>
        <taxon>Viridiplantae</taxon>
        <taxon>Chlorophyta</taxon>
        <taxon>core chlorophytes</taxon>
        <taxon>Chlorophyceae</taxon>
        <taxon>CS clade</taxon>
        <taxon>Chlamydomonadales</taxon>
        <taxon>Dunaliellaceae</taxon>
        <taxon>Dunaliella</taxon>
    </lineage>
</organism>
<gene>
    <name evidence="4" type="ORF">DUNSADRAFT_10570</name>
</gene>
<feature type="compositionally biased region" description="Basic and acidic residues" evidence="1">
    <location>
        <begin position="28"/>
        <end position="40"/>
    </location>
</feature>
<comment type="caution">
    <text evidence="4">The sequence shown here is derived from an EMBL/GenBank/DDBJ whole genome shotgun (WGS) entry which is preliminary data.</text>
</comment>
<dbReference type="Pfam" id="PF25376">
    <property type="entry name" value="Pre-PUA_NSUN2"/>
    <property type="match status" value="1"/>
</dbReference>
<feature type="compositionally biased region" description="Gly residues" evidence="1">
    <location>
        <begin position="517"/>
        <end position="529"/>
    </location>
</feature>
<proteinExistence type="predicted"/>
<reference evidence="4" key="1">
    <citation type="submission" date="2017-08" db="EMBL/GenBank/DDBJ databases">
        <authorList>
            <person name="Polle J.E."/>
            <person name="Barry K."/>
            <person name="Cushman J."/>
            <person name="Schmutz J."/>
            <person name="Tran D."/>
            <person name="Hathwaick L.T."/>
            <person name="Yim W.C."/>
            <person name="Jenkins J."/>
            <person name="Mckie-Krisberg Z.M."/>
            <person name="Prochnik S."/>
            <person name="Lindquist E."/>
            <person name="Dockter R.B."/>
            <person name="Adam C."/>
            <person name="Molina H."/>
            <person name="Bunkerborg J."/>
            <person name="Jin E."/>
            <person name="Buchheim M."/>
            <person name="Magnuson J."/>
        </authorList>
    </citation>
    <scope>NUCLEOTIDE SEQUENCE</scope>
    <source>
        <strain evidence="4">CCAP 19/18</strain>
    </source>
</reference>
<protein>
    <recommendedName>
        <fullName evidence="6">SAM-dependent MTase RsmB/NOP-type domain-containing protein</fullName>
    </recommendedName>
</protein>
<feature type="region of interest" description="Disordered" evidence="1">
    <location>
        <begin position="488"/>
        <end position="534"/>
    </location>
</feature>
<dbReference type="PANTHER" id="PTHR22808:SF1">
    <property type="entry name" value="RNA CYTOSINE-C(5)-METHYLTRANSFERASE NSUN2-RELATED"/>
    <property type="match status" value="1"/>
</dbReference>